<comment type="caution">
    <text evidence="1">The sequence shown here is derived from an EMBL/GenBank/DDBJ whole genome shotgun (WGS) entry which is preliminary data.</text>
</comment>
<protein>
    <submittedName>
        <fullName evidence="1">Uncharacterized protein</fullName>
    </submittedName>
</protein>
<name>A0ACC0T8F7_POPTR</name>
<reference evidence="1 2" key="1">
    <citation type="journal article" date="2006" name="Science">
        <title>The genome of black cottonwood, Populus trichocarpa (Torr. &amp; Gray).</title>
        <authorList>
            <person name="Tuskan G.A."/>
            <person name="Difazio S."/>
            <person name="Jansson S."/>
            <person name="Bohlmann J."/>
            <person name="Grigoriev I."/>
            <person name="Hellsten U."/>
            <person name="Putnam N."/>
            <person name="Ralph S."/>
            <person name="Rombauts S."/>
            <person name="Salamov A."/>
            <person name="Schein J."/>
            <person name="Sterck L."/>
            <person name="Aerts A."/>
            <person name="Bhalerao R.R."/>
            <person name="Bhalerao R.P."/>
            <person name="Blaudez D."/>
            <person name="Boerjan W."/>
            <person name="Brun A."/>
            <person name="Brunner A."/>
            <person name="Busov V."/>
            <person name="Campbell M."/>
            <person name="Carlson J."/>
            <person name="Chalot M."/>
            <person name="Chapman J."/>
            <person name="Chen G.L."/>
            <person name="Cooper D."/>
            <person name="Coutinho P.M."/>
            <person name="Couturier J."/>
            <person name="Covert S."/>
            <person name="Cronk Q."/>
            <person name="Cunningham R."/>
            <person name="Davis J."/>
            <person name="Degroeve S."/>
            <person name="Dejardin A."/>
            <person name="Depamphilis C."/>
            <person name="Detter J."/>
            <person name="Dirks B."/>
            <person name="Dubchak I."/>
            <person name="Duplessis S."/>
            <person name="Ehlting J."/>
            <person name="Ellis B."/>
            <person name="Gendler K."/>
            <person name="Goodstein D."/>
            <person name="Gribskov M."/>
            <person name="Grimwood J."/>
            <person name="Groover A."/>
            <person name="Gunter L."/>
            <person name="Hamberger B."/>
            <person name="Heinze B."/>
            <person name="Helariutta Y."/>
            <person name="Henrissat B."/>
            <person name="Holligan D."/>
            <person name="Holt R."/>
            <person name="Huang W."/>
            <person name="Islam-Faridi N."/>
            <person name="Jones S."/>
            <person name="Jones-Rhoades M."/>
            <person name="Jorgensen R."/>
            <person name="Joshi C."/>
            <person name="Kangasjarvi J."/>
            <person name="Karlsson J."/>
            <person name="Kelleher C."/>
            <person name="Kirkpatrick R."/>
            <person name="Kirst M."/>
            <person name="Kohler A."/>
            <person name="Kalluri U."/>
            <person name="Larimer F."/>
            <person name="Leebens-Mack J."/>
            <person name="Leple J.C."/>
            <person name="Locascio P."/>
            <person name="Lou Y."/>
            <person name="Lucas S."/>
            <person name="Martin F."/>
            <person name="Montanini B."/>
            <person name="Napoli C."/>
            <person name="Nelson D.R."/>
            <person name="Nelson C."/>
            <person name="Nieminen K."/>
            <person name="Nilsson O."/>
            <person name="Pereda V."/>
            <person name="Peter G."/>
            <person name="Philippe R."/>
            <person name="Pilate G."/>
            <person name="Poliakov A."/>
            <person name="Razumovskaya J."/>
            <person name="Richardson P."/>
            <person name="Rinaldi C."/>
            <person name="Ritland K."/>
            <person name="Rouze P."/>
            <person name="Ryaboy D."/>
            <person name="Schmutz J."/>
            <person name="Schrader J."/>
            <person name="Segerman B."/>
            <person name="Shin H."/>
            <person name="Siddiqui A."/>
            <person name="Sterky F."/>
            <person name="Terry A."/>
            <person name="Tsai C.J."/>
            <person name="Uberbacher E."/>
            <person name="Unneberg P."/>
            <person name="Vahala J."/>
            <person name="Wall K."/>
            <person name="Wessler S."/>
            <person name="Yang G."/>
            <person name="Yin T."/>
            <person name="Douglas C."/>
            <person name="Marra M."/>
            <person name="Sandberg G."/>
            <person name="Van de Peer Y."/>
            <person name="Rokhsar D."/>
        </authorList>
    </citation>
    <scope>NUCLEOTIDE SEQUENCE [LARGE SCALE GENOMIC DNA]</scope>
    <source>
        <strain evidence="2">cv. Nisqually</strain>
    </source>
</reference>
<gene>
    <name evidence="1" type="ORF">POPTR_003G074051v4</name>
</gene>
<keyword evidence="2" id="KW-1185">Reference proteome</keyword>
<evidence type="ECO:0000313" key="1">
    <source>
        <dbReference type="EMBL" id="KAI9397757.1"/>
    </source>
</evidence>
<dbReference type="Proteomes" id="UP000006729">
    <property type="component" value="Chromosome 3"/>
</dbReference>
<sequence length="53" mass="5976">MFSSCLIFPFLVFGFMIWMCSSDDSSCTSSGEEFPCFSLSFLKALCYFITTAE</sequence>
<proteinExistence type="predicted"/>
<organism evidence="1 2">
    <name type="scientific">Populus trichocarpa</name>
    <name type="common">Western balsam poplar</name>
    <name type="synonym">Populus balsamifera subsp. trichocarpa</name>
    <dbReference type="NCBI Taxonomy" id="3694"/>
    <lineage>
        <taxon>Eukaryota</taxon>
        <taxon>Viridiplantae</taxon>
        <taxon>Streptophyta</taxon>
        <taxon>Embryophyta</taxon>
        <taxon>Tracheophyta</taxon>
        <taxon>Spermatophyta</taxon>
        <taxon>Magnoliopsida</taxon>
        <taxon>eudicotyledons</taxon>
        <taxon>Gunneridae</taxon>
        <taxon>Pentapetalae</taxon>
        <taxon>rosids</taxon>
        <taxon>fabids</taxon>
        <taxon>Malpighiales</taxon>
        <taxon>Salicaceae</taxon>
        <taxon>Saliceae</taxon>
        <taxon>Populus</taxon>
    </lineage>
</organism>
<accession>A0ACC0T8F7</accession>
<dbReference type="EMBL" id="CM009292">
    <property type="protein sequence ID" value="KAI9397757.1"/>
    <property type="molecule type" value="Genomic_DNA"/>
</dbReference>
<evidence type="ECO:0000313" key="2">
    <source>
        <dbReference type="Proteomes" id="UP000006729"/>
    </source>
</evidence>